<dbReference type="AlphaFoldDB" id="A0A5C4Y3V2"/>
<evidence type="ECO:0000313" key="3">
    <source>
        <dbReference type="Proteomes" id="UP000313988"/>
    </source>
</evidence>
<name>A0A5C4Y3V2_9DEIO</name>
<evidence type="ECO:0000313" key="2">
    <source>
        <dbReference type="EMBL" id="TNM70449.1"/>
    </source>
</evidence>
<comment type="caution">
    <text evidence="2">The sequence shown here is derived from an EMBL/GenBank/DDBJ whole genome shotgun (WGS) entry which is preliminary data.</text>
</comment>
<accession>A0A5C4Y3V2</accession>
<organism evidence="2 3">
    <name type="scientific">Deinococcus radiopugnans ATCC 19172</name>
    <dbReference type="NCBI Taxonomy" id="585398"/>
    <lineage>
        <taxon>Bacteria</taxon>
        <taxon>Thermotogati</taxon>
        <taxon>Deinococcota</taxon>
        <taxon>Deinococci</taxon>
        <taxon>Deinococcales</taxon>
        <taxon>Deinococcaceae</taxon>
        <taxon>Deinococcus</taxon>
    </lineage>
</organism>
<feature type="region of interest" description="Disordered" evidence="1">
    <location>
        <begin position="1"/>
        <end position="71"/>
    </location>
</feature>
<sequence>MPAPCRLPGRRRADQQVPPRPRRCPPRPEAWRAGPPSGCPAAALRPGPGWLRRPASVERRAGRPARRQPPC</sequence>
<proteinExistence type="predicted"/>
<protein>
    <submittedName>
        <fullName evidence="2">Uncharacterized protein</fullName>
    </submittedName>
</protein>
<gene>
    <name evidence="2" type="ORF">FHR04_13685</name>
</gene>
<dbReference type="Proteomes" id="UP000313988">
    <property type="component" value="Unassembled WGS sequence"/>
</dbReference>
<evidence type="ECO:0000256" key="1">
    <source>
        <dbReference type="SAM" id="MobiDB-lite"/>
    </source>
</evidence>
<dbReference type="EMBL" id="VDMO01000014">
    <property type="protein sequence ID" value="TNM70449.1"/>
    <property type="molecule type" value="Genomic_DNA"/>
</dbReference>
<reference evidence="2 3" key="1">
    <citation type="submission" date="2019-06" db="EMBL/GenBank/DDBJ databases">
        <title>Genome sequence of Deinococcus radiopugnans ATCC 19172.</title>
        <authorList>
            <person name="Maclea K.S."/>
            <person name="Maynard C.R."/>
        </authorList>
    </citation>
    <scope>NUCLEOTIDE SEQUENCE [LARGE SCALE GENOMIC DNA]</scope>
    <source>
        <strain evidence="2 3">ATCC 19172</strain>
    </source>
</reference>
<feature type="compositionally biased region" description="Basic residues" evidence="1">
    <location>
        <begin position="62"/>
        <end position="71"/>
    </location>
</feature>